<reference evidence="2 3" key="1">
    <citation type="journal article" date="2021" name="Sci. Rep.">
        <title>The distribution of antibiotic resistance genes in chicken gut microbiota commensals.</title>
        <authorList>
            <person name="Juricova H."/>
            <person name="Matiasovicova J."/>
            <person name="Kubasova T."/>
            <person name="Cejkova D."/>
            <person name="Rychlik I."/>
        </authorList>
    </citation>
    <scope>NUCLEOTIDE SEQUENCE [LARGE SCALE GENOMIC DNA]</scope>
    <source>
        <strain evidence="2 3">An564</strain>
    </source>
</reference>
<sequence length="46" mass="5042">MTEIVRKESFHSKGWHAIIAMLMVVGGSACFVLSCISAMLIMKKAD</sequence>
<dbReference type="EMBL" id="JACSNR010000001">
    <property type="protein sequence ID" value="MBM6922502.1"/>
    <property type="molecule type" value="Genomic_DNA"/>
</dbReference>
<accession>A0ABS2GJH5</accession>
<evidence type="ECO:0000313" key="2">
    <source>
        <dbReference type="EMBL" id="MBM6922502.1"/>
    </source>
</evidence>
<keyword evidence="1" id="KW-0472">Membrane</keyword>
<organism evidence="2 3">
    <name type="scientific">Hydrogenoanaerobacterium saccharovorans</name>
    <dbReference type="NCBI Taxonomy" id="474960"/>
    <lineage>
        <taxon>Bacteria</taxon>
        <taxon>Bacillati</taxon>
        <taxon>Bacillota</taxon>
        <taxon>Clostridia</taxon>
        <taxon>Eubacteriales</taxon>
        <taxon>Oscillospiraceae</taxon>
        <taxon>Hydrogenoanaerobacterium</taxon>
    </lineage>
</organism>
<keyword evidence="1" id="KW-0812">Transmembrane</keyword>
<evidence type="ECO:0000256" key="1">
    <source>
        <dbReference type="SAM" id="Phobius"/>
    </source>
</evidence>
<dbReference type="RefSeq" id="WP_191392944.1">
    <property type="nucleotide sequence ID" value="NZ_JACSNR010000001.1"/>
</dbReference>
<dbReference type="PROSITE" id="PS51257">
    <property type="entry name" value="PROKAR_LIPOPROTEIN"/>
    <property type="match status" value="1"/>
</dbReference>
<feature type="transmembrane region" description="Helical" evidence="1">
    <location>
        <begin position="15"/>
        <end position="41"/>
    </location>
</feature>
<comment type="caution">
    <text evidence="2">The sequence shown here is derived from an EMBL/GenBank/DDBJ whole genome shotgun (WGS) entry which is preliminary data.</text>
</comment>
<name>A0ABS2GJH5_9FIRM</name>
<gene>
    <name evidence="2" type="ORF">H9X81_02175</name>
</gene>
<keyword evidence="1" id="KW-1133">Transmembrane helix</keyword>
<dbReference type="Proteomes" id="UP000724149">
    <property type="component" value="Unassembled WGS sequence"/>
</dbReference>
<proteinExistence type="predicted"/>
<evidence type="ECO:0000313" key="3">
    <source>
        <dbReference type="Proteomes" id="UP000724149"/>
    </source>
</evidence>
<protein>
    <submittedName>
        <fullName evidence="2">Uncharacterized protein</fullName>
    </submittedName>
</protein>
<keyword evidence="3" id="KW-1185">Reference proteome</keyword>